<proteinExistence type="predicted"/>
<evidence type="ECO:0000313" key="2">
    <source>
        <dbReference type="EMBL" id="WOB11231.1"/>
    </source>
</evidence>
<keyword evidence="3" id="KW-1185">Reference proteome</keyword>
<gene>
    <name evidence="2" type="ORF">RXV79_26735</name>
</gene>
<dbReference type="EMBL" id="CP136337">
    <property type="protein sequence ID" value="WOB11231.1"/>
    <property type="molecule type" value="Genomic_DNA"/>
</dbReference>
<sequence length="829" mass="91437">MHEQQLNPRSRGYSPLWLTLTGFQGIRSGLGRDTITLDIEALAGDAELVALAGKNGRGKTTIMDNLHPYMTMPSRAGADGTGAFSYYDHLCLPESGKELGWSHDDRTFKSQLVFRCAGKRKATEAYLLERFGEEWVPVTLSDGTKSDGKVETYERAVVEILGPAETFFTSGFSAQNKRALSAYKNSEIKSLLADMLGLEAVREKGGLANDVARQLKAGLGVLRQTQANLTDLASRLQRDLNLAGDVGAKHSQAVSVKKSADAALAQARETLAELEKGKAADVTSAQRRGELVEERQRAEHAAQSAMGRVQTEKARLTSAVEALETRIATRRRLHAEKRDGLVRRERDLRSVSDMAARVQHAQRRRPLVDALVTGRDDRRRAAASMVERLDGLKAQERVLAETLQGIHAQAGQITLRQADLQRRFGLAKEVPCAGTDLQGQCKLLCDANEAKQLLPSVDAQIQQLSERRRTVVANAAELKEQIETLAKSPATLRRADALLARACERQRKILALCAKEGEVRQAGELLQQVREELSRTEAVAPELTEEEGRERVSLSEALATNAEEATRIQSSLRETIERVEKALMSLPKPFDESSLKAASQAVGESVRRVREAEQAVEAAVRQQEQVKAMADQLQDVRRKQRAHGVRATRVQDALANWVLTGKCMSNDGLIALDIDDAGPAISGLANDLLLECYGERFTLSVTTQSETAKGEMREDFDILVHDGSRGETKSLRMVSGGERVWINECLTRAIALHLAQHTGRSYGTLFGDELDGPLDPERKRMFIQMKRAVLRIGKYRREFYVSQTPELTQMADKVINLDELVLEGEGAIA</sequence>
<organism evidence="2 3">
    <name type="scientific">Piscinibacter gummiphilus</name>
    <dbReference type="NCBI Taxonomy" id="946333"/>
    <lineage>
        <taxon>Bacteria</taxon>
        <taxon>Pseudomonadati</taxon>
        <taxon>Pseudomonadota</taxon>
        <taxon>Betaproteobacteria</taxon>
        <taxon>Burkholderiales</taxon>
        <taxon>Sphaerotilaceae</taxon>
        <taxon>Piscinibacter</taxon>
    </lineage>
</organism>
<accession>A0ABZ0D6T2</accession>
<name>A0ABZ0D6T2_9BURK</name>
<geneLocation type="plasmid" evidence="2 3">
    <name>unnamed1</name>
</geneLocation>
<feature type="coiled-coil region" evidence="1">
    <location>
        <begin position="519"/>
        <end position="582"/>
    </location>
</feature>
<keyword evidence="1" id="KW-0175">Coiled coil</keyword>
<feature type="coiled-coil region" evidence="1">
    <location>
        <begin position="447"/>
        <end position="481"/>
    </location>
</feature>
<dbReference type="RefSeq" id="WP_316704433.1">
    <property type="nucleotide sequence ID" value="NZ_CP136337.1"/>
</dbReference>
<dbReference type="PANTHER" id="PTHR32114">
    <property type="entry name" value="ABC TRANSPORTER ABCH.3"/>
    <property type="match status" value="1"/>
</dbReference>
<dbReference type="Gene3D" id="3.40.50.300">
    <property type="entry name" value="P-loop containing nucleotide triphosphate hydrolases"/>
    <property type="match status" value="2"/>
</dbReference>
<keyword evidence="2" id="KW-0614">Plasmid</keyword>
<protein>
    <submittedName>
        <fullName evidence="2">DNA repair protein</fullName>
    </submittedName>
</protein>
<reference evidence="2 3" key="1">
    <citation type="submission" date="2023-10" db="EMBL/GenBank/DDBJ databases">
        <title>Bacteria for the degradation of biodegradable plastic PBAT(Polybutylene adipate terephthalate).</title>
        <authorList>
            <person name="Weon H.-Y."/>
            <person name="Yeon J."/>
        </authorList>
    </citation>
    <scope>NUCLEOTIDE SEQUENCE [LARGE SCALE GENOMIC DNA]</scope>
    <source>
        <strain evidence="2 3">SBD 7-3</strain>
        <plasmid evidence="2 3">unnamed1</plasmid>
    </source>
</reference>
<dbReference type="InterPro" id="IPR027417">
    <property type="entry name" value="P-loop_NTPase"/>
</dbReference>
<feature type="coiled-coil region" evidence="1">
    <location>
        <begin position="609"/>
        <end position="639"/>
    </location>
</feature>
<evidence type="ECO:0000313" key="3">
    <source>
        <dbReference type="Proteomes" id="UP001303946"/>
    </source>
</evidence>
<dbReference type="PANTHER" id="PTHR32114:SF2">
    <property type="entry name" value="ABC TRANSPORTER ABCH.3"/>
    <property type="match status" value="1"/>
</dbReference>
<dbReference type="Proteomes" id="UP001303946">
    <property type="component" value="Plasmid unnamed1"/>
</dbReference>
<dbReference type="SUPFAM" id="SSF52540">
    <property type="entry name" value="P-loop containing nucleoside triphosphate hydrolases"/>
    <property type="match status" value="1"/>
</dbReference>
<evidence type="ECO:0000256" key="1">
    <source>
        <dbReference type="SAM" id="Coils"/>
    </source>
</evidence>